<dbReference type="EMBL" id="JACRTB010000002">
    <property type="protein sequence ID" value="MBC8574971.1"/>
    <property type="molecule type" value="Genomic_DNA"/>
</dbReference>
<keyword evidence="1" id="KW-0812">Transmembrane</keyword>
<dbReference type="InterPro" id="IPR023753">
    <property type="entry name" value="FAD/NAD-binding_dom"/>
</dbReference>
<dbReference type="Pfam" id="PF21688">
    <property type="entry name" value="FAD-depend_C"/>
    <property type="match status" value="1"/>
</dbReference>
<feature type="domain" description="FAD-dependent protein C-terminal" evidence="3">
    <location>
        <begin position="270"/>
        <end position="416"/>
    </location>
</feature>
<gene>
    <name evidence="4" type="ORF">H8717_00900</name>
</gene>
<evidence type="ECO:0000259" key="3">
    <source>
        <dbReference type="Pfam" id="PF21688"/>
    </source>
</evidence>
<dbReference type="PANTHER" id="PTHR43106:SF1">
    <property type="entry name" value="DEHYDROGENASE-RELATED"/>
    <property type="match status" value="1"/>
</dbReference>
<dbReference type="PIRSF" id="PIRSF038984">
    <property type="entry name" value="FAD_binding_protein"/>
    <property type="match status" value="1"/>
</dbReference>
<dbReference type="InterPro" id="IPR036188">
    <property type="entry name" value="FAD/NAD-bd_sf"/>
</dbReference>
<evidence type="ECO:0000313" key="5">
    <source>
        <dbReference type="Proteomes" id="UP000658131"/>
    </source>
</evidence>
<dbReference type="Proteomes" id="UP000658131">
    <property type="component" value="Unassembled WGS sequence"/>
</dbReference>
<dbReference type="SUPFAM" id="SSF51905">
    <property type="entry name" value="FAD/NAD(P)-binding domain"/>
    <property type="match status" value="1"/>
</dbReference>
<accession>A0ABR7NEX9</accession>
<dbReference type="InterPro" id="IPR028348">
    <property type="entry name" value="FAD-binding_protein"/>
</dbReference>
<name>A0ABR7NEX9_9FIRM</name>
<evidence type="ECO:0000256" key="1">
    <source>
        <dbReference type="SAM" id="Phobius"/>
    </source>
</evidence>
<evidence type="ECO:0000259" key="2">
    <source>
        <dbReference type="Pfam" id="PF07992"/>
    </source>
</evidence>
<feature type="domain" description="FAD/NAD(P)-binding" evidence="2">
    <location>
        <begin position="12"/>
        <end position="215"/>
    </location>
</feature>
<protein>
    <submittedName>
        <fullName evidence="4">FAD-dependent oxidoreductase</fullName>
    </submittedName>
</protein>
<evidence type="ECO:0000313" key="4">
    <source>
        <dbReference type="EMBL" id="MBC8574971.1"/>
    </source>
</evidence>
<dbReference type="InterPro" id="IPR049516">
    <property type="entry name" value="FAD-depend_C"/>
</dbReference>
<keyword evidence="1" id="KW-0472">Membrane</keyword>
<dbReference type="Gene3D" id="3.50.50.60">
    <property type="entry name" value="FAD/NAD(P)-binding domain"/>
    <property type="match status" value="1"/>
</dbReference>
<feature type="transmembrane region" description="Helical" evidence="1">
    <location>
        <begin position="12"/>
        <end position="31"/>
    </location>
</feature>
<comment type="caution">
    <text evidence="4">The sequence shown here is derived from an EMBL/GenBank/DDBJ whole genome shotgun (WGS) entry which is preliminary data.</text>
</comment>
<keyword evidence="5" id="KW-1185">Reference proteome</keyword>
<proteinExistence type="predicted"/>
<organism evidence="4 5">
    <name type="scientific">Yanshouia hominis</name>
    <dbReference type="NCBI Taxonomy" id="2763673"/>
    <lineage>
        <taxon>Bacteria</taxon>
        <taxon>Bacillati</taxon>
        <taxon>Bacillota</taxon>
        <taxon>Clostridia</taxon>
        <taxon>Eubacteriales</taxon>
        <taxon>Oscillospiraceae</taxon>
        <taxon>Yanshouia</taxon>
    </lineage>
</organism>
<dbReference type="PANTHER" id="PTHR43106">
    <property type="entry name" value="DEHYDROGENASE-RELATED"/>
    <property type="match status" value="1"/>
</dbReference>
<reference evidence="4 5" key="1">
    <citation type="submission" date="2020-08" db="EMBL/GenBank/DDBJ databases">
        <title>Genome public.</title>
        <authorList>
            <person name="Liu C."/>
            <person name="Sun Q."/>
        </authorList>
    </citation>
    <scope>NUCLEOTIDE SEQUENCE [LARGE SCALE GENOMIC DNA]</scope>
    <source>
        <strain evidence="4 5">BX1</strain>
    </source>
</reference>
<keyword evidence="1" id="KW-1133">Transmembrane helix</keyword>
<dbReference type="Pfam" id="PF07992">
    <property type="entry name" value="Pyr_redox_2"/>
    <property type="match status" value="1"/>
</dbReference>
<sequence>MDTVANQTNRSYDVAIIGGGIGGLMAAYRLTEKRPSLKILLVEKGPDLKYRSCPMVTGKAKTCVHCKHCSIMEGLAGAGAFSDGKYVISTEYGGWLTDYLPQELVIHYIEQADAVLVGFGATTDRFMPSDSLKKLCLQHDLHMHQAQLKHLGTDANFATMMKLVDSLRDKIEIRTETEAVDVDREHHQLTLRGRNGETDQVDAERIIFAVGRAGSRYFADWCRKNRVRMNNNQIDIGVRVEMPSLIWQDFSSQIYEPKIWYRSKMYGDTTRMFCFNERGSVVMENTSGILTVNGHSYRDECRKTRNSNFALLTTIRFTQPFNEPIDYARAVASLANMISGGSVLVQRLGDLESGRRTNEHRLGQSTTRPTLDAVPGDLSLCMPKRQLDNIIETLHALDAIAPGTANYDTLLYGIECKYYSARPAAEDFELEGCRGIYAVGDGAGFTRSLSHAAAHGLYVGDKILREIG</sequence>